<proteinExistence type="predicted"/>
<gene>
    <name evidence="1" type="ORF">CSHISOI_07583</name>
</gene>
<evidence type="ECO:0000313" key="2">
    <source>
        <dbReference type="Proteomes" id="UP000326340"/>
    </source>
</evidence>
<evidence type="ECO:0000313" key="1">
    <source>
        <dbReference type="EMBL" id="TQN67851.1"/>
    </source>
</evidence>
<dbReference type="Proteomes" id="UP000326340">
    <property type="component" value="Unassembled WGS sequence"/>
</dbReference>
<accession>A0A5Q4BM49</accession>
<sequence>MIDVETAPHGPLASYHWPLAIVQIRETSRNGTAQRSAAQHSSEGDAALGFVHWLAMTYSQVHPFYIEVFIPTTDAPLLPVNPSPAACLPPSSPAWHGHDRTAVRCICLQDVDDPGGAE</sequence>
<keyword evidence="2" id="KW-1185">Reference proteome</keyword>
<dbReference type="AlphaFoldDB" id="A0A5Q4BM49"/>
<dbReference type="EMBL" id="PUHP01000823">
    <property type="protein sequence ID" value="TQN67851.1"/>
    <property type="molecule type" value="Genomic_DNA"/>
</dbReference>
<organism evidence="1 2">
    <name type="scientific">Colletotrichum shisoi</name>
    <dbReference type="NCBI Taxonomy" id="2078593"/>
    <lineage>
        <taxon>Eukaryota</taxon>
        <taxon>Fungi</taxon>
        <taxon>Dikarya</taxon>
        <taxon>Ascomycota</taxon>
        <taxon>Pezizomycotina</taxon>
        <taxon>Sordariomycetes</taxon>
        <taxon>Hypocreomycetidae</taxon>
        <taxon>Glomerellales</taxon>
        <taxon>Glomerellaceae</taxon>
        <taxon>Colletotrichum</taxon>
        <taxon>Colletotrichum destructivum species complex</taxon>
    </lineage>
</organism>
<protein>
    <submittedName>
        <fullName evidence="1">Uncharacterized protein</fullName>
    </submittedName>
</protein>
<reference evidence="1 2" key="1">
    <citation type="journal article" date="2019" name="Sci. Rep.">
        <title>Colletotrichum shisoi sp. nov., an anthracnose pathogen of Perilla frutescens in Japan: molecular phylogenetic, morphological and genomic evidence.</title>
        <authorList>
            <person name="Gan P."/>
            <person name="Tsushima A."/>
            <person name="Hiroyama R."/>
            <person name="Narusaka M."/>
            <person name="Takano Y."/>
            <person name="Narusaka Y."/>
            <person name="Kawaradani M."/>
            <person name="Damm U."/>
            <person name="Shirasu K."/>
        </authorList>
    </citation>
    <scope>NUCLEOTIDE SEQUENCE [LARGE SCALE GENOMIC DNA]</scope>
    <source>
        <strain evidence="1 2">PG-2018a</strain>
    </source>
</reference>
<name>A0A5Q4BM49_9PEZI</name>
<comment type="caution">
    <text evidence="1">The sequence shown here is derived from an EMBL/GenBank/DDBJ whole genome shotgun (WGS) entry which is preliminary data.</text>
</comment>